<feature type="region of interest" description="Disordered" evidence="1">
    <location>
        <begin position="30"/>
        <end position="69"/>
    </location>
</feature>
<feature type="compositionally biased region" description="Polar residues" evidence="1">
    <location>
        <begin position="54"/>
        <end position="67"/>
    </location>
</feature>
<organism evidence="2 3">
    <name type="scientific">Labeo rohita</name>
    <name type="common">Indian major carp</name>
    <name type="synonym">Cyprinus rohita</name>
    <dbReference type="NCBI Taxonomy" id="84645"/>
    <lineage>
        <taxon>Eukaryota</taxon>
        <taxon>Metazoa</taxon>
        <taxon>Chordata</taxon>
        <taxon>Craniata</taxon>
        <taxon>Vertebrata</taxon>
        <taxon>Euteleostomi</taxon>
        <taxon>Actinopterygii</taxon>
        <taxon>Neopterygii</taxon>
        <taxon>Teleostei</taxon>
        <taxon>Ostariophysi</taxon>
        <taxon>Cypriniformes</taxon>
        <taxon>Cyprinidae</taxon>
        <taxon>Labeoninae</taxon>
        <taxon>Labeonini</taxon>
        <taxon>Labeo</taxon>
    </lineage>
</organism>
<keyword evidence="3" id="KW-1185">Reference proteome</keyword>
<name>A0ABQ8M2W4_LABRO</name>
<evidence type="ECO:0000313" key="3">
    <source>
        <dbReference type="Proteomes" id="UP000830375"/>
    </source>
</evidence>
<dbReference type="GO" id="GO:0016874">
    <property type="term" value="F:ligase activity"/>
    <property type="evidence" value="ECO:0007669"/>
    <property type="project" value="UniProtKB-KW"/>
</dbReference>
<evidence type="ECO:0000313" key="2">
    <source>
        <dbReference type="EMBL" id="KAI2657249.1"/>
    </source>
</evidence>
<protein>
    <submittedName>
        <fullName evidence="2">Glutamate--tRNA ligase</fullName>
    </submittedName>
</protein>
<dbReference type="Proteomes" id="UP000830375">
    <property type="component" value="Unassembled WGS sequence"/>
</dbReference>
<evidence type="ECO:0000256" key="1">
    <source>
        <dbReference type="SAM" id="MobiDB-lite"/>
    </source>
</evidence>
<gene>
    <name evidence="2" type="ORF">H4Q32_030245</name>
</gene>
<accession>A0ABQ8M2W4</accession>
<reference evidence="2 3" key="1">
    <citation type="submission" date="2022-01" db="EMBL/GenBank/DDBJ databases">
        <title>A high-quality chromosome-level genome assembly of rohu carp, Labeo rohita.</title>
        <authorList>
            <person name="Arick M.A. II"/>
            <person name="Hsu C.-Y."/>
            <person name="Magbanua Z."/>
            <person name="Pechanova O."/>
            <person name="Grover C."/>
            <person name="Miller E."/>
            <person name="Thrash A."/>
            <person name="Ezzel L."/>
            <person name="Alam S."/>
            <person name="Benzie J."/>
            <person name="Hamilton M."/>
            <person name="Karsi A."/>
            <person name="Lawrence M.L."/>
            <person name="Peterson D.G."/>
        </authorList>
    </citation>
    <scope>NUCLEOTIDE SEQUENCE [LARGE SCALE GENOMIC DNA]</scope>
    <source>
        <strain evidence="3">BAU-BD-2019</strain>
        <tissue evidence="2">Blood</tissue>
    </source>
</reference>
<dbReference type="EMBL" id="JACTAM010000014">
    <property type="protein sequence ID" value="KAI2657249.1"/>
    <property type="molecule type" value="Genomic_DNA"/>
</dbReference>
<keyword evidence="2" id="KW-0436">Ligase</keyword>
<comment type="caution">
    <text evidence="2">The sequence shown here is derived from an EMBL/GenBank/DDBJ whole genome shotgun (WGS) entry which is preliminary data.</text>
</comment>
<proteinExistence type="predicted"/>
<sequence>MHVQCLRISEDSDCEVCSLSLQKKFEKDPVDNTLLGSSSKSEDMDVVDDGDGDNSVSTESSQPNSSPAYGEMLGVMAQATKRLDLVWPHEKQKLACGKLDECFLTSYDLPFPRSLPFLSGLHTELVRLWDRPYSARLHLSACRLC</sequence>